<feature type="coiled-coil region" evidence="1">
    <location>
        <begin position="79"/>
        <end position="106"/>
    </location>
</feature>
<evidence type="ECO:0000313" key="6">
    <source>
        <dbReference type="Proteomes" id="UP000818603"/>
    </source>
</evidence>
<evidence type="ECO:0000313" key="5">
    <source>
        <dbReference type="Proteomes" id="UP000621856"/>
    </source>
</evidence>
<evidence type="ECO:0000256" key="2">
    <source>
        <dbReference type="SAM" id="SignalP"/>
    </source>
</evidence>
<protein>
    <submittedName>
        <fullName evidence="3">Uncharacterized protein</fullName>
    </submittedName>
</protein>
<dbReference type="Proteomes" id="UP000818603">
    <property type="component" value="Unassembled WGS sequence"/>
</dbReference>
<sequence>MRFLQTSTVILAVALAVSACTPIDNSFHNMTGNPKPITYEPSCQPGDITAQNALYEARYQSLWQMMRERLYVNTVAPRTEKDIRRANGYEREMEALEAELSRTYSRASNSCSALLKCESGASGDSWDACEAKRGDMLIAQTEFYAMSGRLDGQASRILSWEPFADVPVTEYDAKAASKDDGPQLNRKRNCPTLSDVLTVCSEDD</sequence>
<accession>A0A8J3A1Y6</accession>
<evidence type="ECO:0000313" key="3">
    <source>
        <dbReference type="EMBL" id="GGH97034.1"/>
    </source>
</evidence>
<comment type="caution">
    <text evidence="3">The sequence shown here is derived from an EMBL/GenBank/DDBJ whole genome shotgun (WGS) entry which is preliminary data.</text>
</comment>
<dbReference type="EMBL" id="VCJR02000002">
    <property type="protein sequence ID" value="NHK27955.1"/>
    <property type="molecule type" value="Genomic_DNA"/>
</dbReference>
<proteinExistence type="predicted"/>
<dbReference type="PROSITE" id="PS51257">
    <property type="entry name" value="PROKAR_LIPOPROTEIN"/>
    <property type="match status" value="1"/>
</dbReference>
<feature type="chain" id="PRO_5035251971" evidence="2">
    <location>
        <begin position="20"/>
        <end position="204"/>
    </location>
</feature>
<keyword evidence="2" id="KW-0732">Signal</keyword>
<reference evidence="4 6" key="2">
    <citation type="submission" date="2020-02" db="EMBL/GenBank/DDBJ databases">
        <title>Genome sequence of Parvularcula flava strain NH6-79.</title>
        <authorList>
            <person name="Abdul Karim M.H."/>
            <person name="Lam M.Q."/>
            <person name="Chen S.J."/>
            <person name="Yahya A."/>
            <person name="Shahir S."/>
            <person name="Shamsir M.S."/>
            <person name="Chong C.S."/>
        </authorList>
    </citation>
    <scope>NUCLEOTIDE SEQUENCE [LARGE SCALE GENOMIC DNA]</scope>
    <source>
        <strain evidence="4 6">NH6-79</strain>
    </source>
</reference>
<dbReference type="AlphaFoldDB" id="A0A8J3A1Y6"/>
<reference evidence="3" key="3">
    <citation type="submission" date="2020-09" db="EMBL/GenBank/DDBJ databases">
        <authorList>
            <person name="Sun Q."/>
            <person name="Zhou Y."/>
        </authorList>
    </citation>
    <scope>NUCLEOTIDE SEQUENCE</scope>
    <source>
        <strain evidence="3">CGMCC 1.14984</strain>
    </source>
</reference>
<keyword evidence="6" id="KW-1185">Reference proteome</keyword>
<dbReference type="RefSeq" id="WP_155139566.1">
    <property type="nucleotide sequence ID" value="NZ_BMGZ01000002.1"/>
</dbReference>
<dbReference type="Proteomes" id="UP000621856">
    <property type="component" value="Unassembled WGS sequence"/>
</dbReference>
<reference evidence="3" key="1">
    <citation type="journal article" date="2014" name="Int. J. Syst. Evol. Microbiol.">
        <title>Complete genome sequence of Corynebacterium casei LMG S-19264T (=DSM 44701T), isolated from a smear-ripened cheese.</title>
        <authorList>
            <consortium name="US DOE Joint Genome Institute (JGI-PGF)"/>
            <person name="Walter F."/>
            <person name="Albersmeier A."/>
            <person name="Kalinowski J."/>
            <person name="Ruckert C."/>
        </authorList>
    </citation>
    <scope>NUCLEOTIDE SEQUENCE</scope>
    <source>
        <strain evidence="3">CGMCC 1.14984</strain>
    </source>
</reference>
<keyword evidence="1" id="KW-0175">Coiled coil</keyword>
<evidence type="ECO:0000256" key="1">
    <source>
        <dbReference type="SAM" id="Coils"/>
    </source>
</evidence>
<dbReference type="EMBL" id="BMGZ01000002">
    <property type="protein sequence ID" value="GGH97034.1"/>
    <property type="molecule type" value="Genomic_DNA"/>
</dbReference>
<gene>
    <name evidence="4" type="ORF">FF098_008575</name>
    <name evidence="3" type="ORF">GCM10011355_17270</name>
</gene>
<feature type="signal peptide" evidence="2">
    <location>
        <begin position="1"/>
        <end position="19"/>
    </location>
</feature>
<organism evidence="3 5">
    <name type="scientific">Aquisalinus luteolus</name>
    <dbReference type="NCBI Taxonomy" id="1566827"/>
    <lineage>
        <taxon>Bacteria</taxon>
        <taxon>Pseudomonadati</taxon>
        <taxon>Pseudomonadota</taxon>
        <taxon>Alphaproteobacteria</taxon>
        <taxon>Parvularculales</taxon>
        <taxon>Parvularculaceae</taxon>
        <taxon>Aquisalinus</taxon>
    </lineage>
</organism>
<evidence type="ECO:0000313" key="4">
    <source>
        <dbReference type="EMBL" id="NHK27955.1"/>
    </source>
</evidence>
<name>A0A8J3A1Y6_9PROT</name>